<dbReference type="InterPro" id="IPR036390">
    <property type="entry name" value="WH_DNA-bd_sf"/>
</dbReference>
<dbReference type="SUPFAM" id="SSF46785">
    <property type="entry name" value="Winged helix' DNA-binding domain"/>
    <property type="match status" value="1"/>
</dbReference>
<dbReference type="EMBL" id="ABGD02000030">
    <property type="protein sequence ID" value="EDS09249.1"/>
    <property type="molecule type" value="Genomic_DNA"/>
</dbReference>
<evidence type="ECO:0000256" key="1">
    <source>
        <dbReference type="ARBA" id="ARBA00002486"/>
    </source>
</evidence>
<organism evidence="4 5">
    <name type="scientific">Anaerotruncus colihominis DSM 17241</name>
    <dbReference type="NCBI Taxonomy" id="445972"/>
    <lineage>
        <taxon>Bacteria</taxon>
        <taxon>Bacillati</taxon>
        <taxon>Bacillota</taxon>
        <taxon>Clostridia</taxon>
        <taxon>Eubacteriales</taxon>
        <taxon>Oscillospiraceae</taxon>
        <taxon>Anaerotruncus</taxon>
    </lineage>
</organism>
<evidence type="ECO:0000256" key="2">
    <source>
        <dbReference type="ARBA" id="ARBA00006479"/>
    </source>
</evidence>
<reference evidence="4" key="1">
    <citation type="submission" date="2007-11" db="EMBL/GenBank/DDBJ databases">
        <authorList>
            <person name="Fulton L."/>
            <person name="Clifton S."/>
            <person name="Fulton B."/>
            <person name="Xu J."/>
            <person name="Minx P."/>
            <person name="Pepin K.H."/>
            <person name="Johnson M."/>
            <person name="Thiruvilangam P."/>
            <person name="Bhonagiri V."/>
            <person name="Nash W.E."/>
            <person name="Mardis E.R."/>
            <person name="Wilson R.K."/>
        </authorList>
    </citation>
    <scope>NUCLEOTIDE SEQUENCE [LARGE SCALE GENOMIC DNA]</scope>
    <source>
        <strain evidence="4">DSM 17241</strain>
    </source>
</reference>
<proteinExistence type="inferred from homology"/>
<dbReference type="InterPro" id="IPR036388">
    <property type="entry name" value="WH-like_DNA-bd_sf"/>
</dbReference>
<keyword evidence="5" id="KW-1185">Reference proteome</keyword>
<name>B0PH01_9FIRM</name>
<dbReference type="InterPro" id="IPR000600">
    <property type="entry name" value="ROK"/>
</dbReference>
<sequence length="403" mass="43327">MTRLNHTVDQTHIRSINQRVILNSIYHTESISRAALSRLVHISKSAMTENIAALLNIGIIEEVGAGRAMPTGGRKPILLKFNKNYKYIVAIDLNYEEPIFVLANLGGERINHFTINITPATSFATRLELVKNAIATLTASGNLSNTDLAVIAISSPGIYLPESREFRANTQFTNWKIPELSQALEETFGTPVLIVNDVNAAAVGELNYGIGTGKRNLVYFSCGLGVGAGIIIDGALYEGSGKSAGEVANFLVHSPDGPVPLEKYIGLDALLQRVRDKAPAQTLHLVTKETGAVSFRKVTAAWQAGDPFIRACIDEIAGLTGTAISNIISLLNCDLVILGGEYHVFASQMLPIINSIVQEHAFSPVPVVASGLSRDSGIFGLFALSNEIIFNRLCGRSNGGNRM</sequence>
<dbReference type="AlphaFoldDB" id="B0PH01"/>
<dbReference type="HOGENOM" id="CLU_036604_13_1_9"/>
<gene>
    <name evidence="4" type="ORF">ANACOL_04022</name>
</gene>
<reference evidence="4" key="2">
    <citation type="submission" date="2013-09" db="EMBL/GenBank/DDBJ databases">
        <title>Draft genome sequence of Anaerotruncus colihominis(DSM 17241).</title>
        <authorList>
            <person name="Sudarsanam P."/>
            <person name="Ley R."/>
            <person name="Guruge J."/>
            <person name="Turnbaugh P.J."/>
            <person name="Mahowald M."/>
            <person name="Liep D."/>
            <person name="Gordon J."/>
        </authorList>
    </citation>
    <scope>NUCLEOTIDE SEQUENCE</scope>
    <source>
        <strain evidence="4">DSM 17241</strain>
    </source>
</reference>
<dbReference type="Gene3D" id="1.10.10.10">
    <property type="entry name" value="Winged helix-like DNA-binding domain superfamily/Winged helix DNA-binding domain"/>
    <property type="match status" value="1"/>
</dbReference>
<evidence type="ECO:0000313" key="5">
    <source>
        <dbReference type="Proteomes" id="UP000003803"/>
    </source>
</evidence>
<dbReference type="Proteomes" id="UP000003803">
    <property type="component" value="Unassembled WGS sequence"/>
</dbReference>
<accession>B0PH01</accession>
<evidence type="ECO:0000256" key="3">
    <source>
        <dbReference type="ARBA" id="ARBA00022629"/>
    </source>
</evidence>
<evidence type="ECO:0000313" key="4">
    <source>
        <dbReference type="EMBL" id="EDS09249.1"/>
    </source>
</evidence>
<dbReference type="InterPro" id="IPR043129">
    <property type="entry name" value="ATPase_NBD"/>
</dbReference>
<comment type="similarity">
    <text evidence="2">Belongs to the ROK (NagC/XylR) family.</text>
</comment>
<dbReference type="SUPFAM" id="SSF53067">
    <property type="entry name" value="Actin-like ATPase domain"/>
    <property type="match status" value="1"/>
</dbReference>
<comment type="function">
    <text evidence="1">Transcriptional repressor of xylose-utilizing enzymes.</text>
</comment>
<dbReference type="PANTHER" id="PTHR18964">
    <property type="entry name" value="ROK (REPRESSOR, ORF, KINASE) FAMILY"/>
    <property type="match status" value="1"/>
</dbReference>
<comment type="caution">
    <text evidence="4">The sequence shown here is derived from an EMBL/GenBank/DDBJ whole genome shotgun (WGS) entry which is preliminary data.</text>
</comment>
<dbReference type="Gene3D" id="3.30.420.40">
    <property type="match status" value="2"/>
</dbReference>
<keyword evidence="3" id="KW-0859">Xylose metabolism</keyword>
<dbReference type="PANTHER" id="PTHR18964:SF149">
    <property type="entry name" value="BIFUNCTIONAL UDP-N-ACETYLGLUCOSAMINE 2-EPIMERASE_N-ACETYLMANNOSAMINE KINASE"/>
    <property type="match status" value="1"/>
</dbReference>
<dbReference type="eggNOG" id="COG1940">
    <property type="taxonomic scope" value="Bacteria"/>
</dbReference>
<keyword evidence="3" id="KW-0119">Carbohydrate metabolism</keyword>
<protein>
    <submittedName>
        <fullName evidence="4">ROK family protein</fullName>
    </submittedName>
</protein>
<dbReference type="Pfam" id="PF00480">
    <property type="entry name" value="ROK"/>
    <property type="match status" value="1"/>
</dbReference>
<dbReference type="STRING" id="169435.ERS852551_00769"/>
<dbReference type="GO" id="GO:0042732">
    <property type="term" value="P:D-xylose metabolic process"/>
    <property type="evidence" value="ECO:0007669"/>
    <property type="project" value="UniProtKB-KW"/>
</dbReference>